<name>A0A5J4V5Y4_9EUKA</name>
<evidence type="ECO:0000256" key="1">
    <source>
        <dbReference type="SAM" id="Phobius"/>
    </source>
</evidence>
<reference evidence="2 3" key="1">
    <citation type="submission" date="2019-03" db="EMBL/GenBank/DDBJ databases">
        <title>Single cell metagenomics reveals metabolic interactions within the superorganism composed of flagellate Streblomastix strix and complex community of Bacteroidetes bacteria on its surface.</title>
        <authorList>
            <person name="Treitli S.C."/>
            <person name="Kolisko M."/>
            <person name="Husnik F."/>
            <person name="Keeling P."/>
            <person name="Hampl V."/>
        </authorList>
    </citation>
    <scope>NUCLEOTIDE SEQUENCE [LARGE SCALE GENOMIC DNA]</scope>
    <source>
        <strain evidence="2">ST1C</strain>
    </source>
</reference>
<evidence type="ECO:0000313" key="3">
    <source>
        <dbReference type="Proteomes" id="UP000324800"/>
    </source>
</evidence>
<comment type="caution">
    <text evidence="2">The sequence shown here is derived from an EMBL/GenBank/DDBJ whole genome shotgun (WGS) entry which is preliminary data.</text>
</comment>
<keyword evidence="1" id="KW-0472">Membrane</keyword>
<gene>
    <name evidence="2" type="ORF">EZS28_026679</name>
</gene>
<dbReference type="AlphaFoldDB" id="A0A5J4V5Y4"/>
<protein>
    <submittedName>
        <fullName evidence="2">Uncharacterized protein</fullName>
    </submittedName>
</protein>
<accession>A0A5J4V5Y4</accession>
<sequence>MATKQQIMASALNAVFITPAIDILETFDGKMDIFNRSNKVNVQNGDYEYLPLAKSFLLATLGTFGTFGTLGTLGTLKRYSLSNAFFRANQMHLLAYWHIGSQFLQQVKNTLWVRTLGPFTNHSLSNPFSSANSIDFIEVL</sequence>
<organism evidence="2 3">
    <name type="scientific">Streblomastix strix</name>
    <dbReference type="NCBI Taxonomy" id="222440"/>
    <lineage>
        <taxon>Eukaryota</taxon>
        <taxon>Metamonada</taxon>
        <taxon>Preaxostyla</taxon>
        <taxon>Oxymonadida</taxon>
        <taxon>Streblomastigidae</taxon>
        <taxon>Streblomastix</taxon>
    </lineage>
</organism>
<dbReference type="Proteomes" id="UP000324800">
    <property type="component" value="Unassembled WGS sequence"/>
</dbReference>
<evidence type="ECO:0000313" key="2">
    <source>
        <dbReference type="EMBL" id="KAA6377794.1"/>
    </source>
</evidence>
<proteinExistence type="predicted"/>
<dbReference type="EMBL" id="SNRW01009580">
    <property type="protein sequence ID" value="KAA6377794.1"/>
    <property type="molecule type" value="Genomic_DNA"/>
</dbReference>
<feature type="transmembrane region" description="Helical" evidence="1">
    <location>
        <begin position="56"/>
        <end position="76"/>
    </location>
</feature>
<keyword evidence="1" id="KW-0812">Transmembrane</keyword>
<keyword evidence="1" id="KW-1133">Transmembrane helix</keyword>